<evidence type="ECO:0000313" key="3">
    <source>
        <dbReference type="Proteomes" id="UP000077115"/>
    </source>
</evidence>
<dbReference type="InterPro" id="IPR029147">
    <property type="entry name" value="CFAP77"/>
</dbReference>
<dbReference type="Proteomes" id="UP000077115">
    <property type="component" value="Unassembled WGS sequence"/>
</dbReference>
<dbReference type="PANTHER" id="PTHR28617:SF1">
    <property type="entry name" value="CILIA- AND FLAGELLA-ASSOCIATED PROTEIN 77"/>
    <property type="match status" value="1"/>
</dbReference>
<dbReference type="PANTHER" id="PTHR28617">
    <property type="entry name" value="CILIA- AND FLAGELLA-ASSOCIATED PROTEIN 77"/>
    <property type="match status" value="1"/>
</dbReference>
<organism evidence="2 3">
    <name type="scientific">Batrachochytrium dendrobatidis (strain JEL423)</name>
    <dbReference type="NCBI Taxonomy" id="403673"/>
    <lineage>
        <taxon>Eukaryota</taxon>
        <taxon>Fungi</taxon>
        <taxon>Fungi incertae sedis</taxon>
        <taxon>Chytridiomycota</taxon>
        <taxon>Chytridiomycota incertae sedis</taxon>
        <taxon>Chytridiomycetes</taxon>
        <taxon>Rhizophydiales</taxon>
        <taxon>Rhizophydiales incertae sedis</taxon>
        <taxon>Batrachochytrium</taxon>
    </lineage>
</organism>
<dbReference type="VEuPathDB" id="FungiDB:BDEG_27338"/>
<protein>
    <submittedName>
        <fullName evidence="2">Uncharacterized protein</fullName>
    </submittedName>
</protein>
<dbReference type="STRING" id="403673.A0A177WWN2"/>
<sequence>MAGRTALATTNTNHSKQKTQNGRHPHNPLLVKHVVGKTRQTVYDLPGEDHVYGKQIERDSTEKTGVIAQNQSSKATITAKHSAPALDYITMNRNAAKKGIISPKSIREYREENPIRCASGDHSLYNGKASGQERGLQRTRGPLPSDTNVNFTYGKPTRPSTPVSCLMTDRYQREWLDQLESKQKEQEKINKTKTAKKQTAKIAISRQRPAAKAKLSDTSNLNELFKMSKFKKIGPKVVSHRPDNDKAMAGIIGKDRAKVSAEDLGHHKNKSSTQICSKGVGFKPKVKLESSNVAAAAEPLSERHSTHVDFSIEASGNDKA</sequence>
<dbReference type="OrthoDB" id="532484at2759"/>
<dbReference type="eggNOG" id="ENOG502S0WI">
    <property type="taxonomic scope" value="Eukaryota"/>
</dbReference>
<gene>
    <name evidence="2" type="ORF">BDEG_27338</name>
</gene>
<proteinExistence type="predicted"/>
<feature type="region of interest" description="Disordered" evidence="1">
    <location>
        <begin position="296"/>
        <end position="320"/>
    </location>
</feature>
<reference evidence="2 3" key="2">
    <citation type="submission" date="2016-05" db="EMBL/GenBank/DDBJ databases">
        <title>Lineage-specific infection strategies underlie the spectrum of fungal disease in amphibians.</title>
        <authorList>
            <person name="Cuomo C.A."/>
            <person name="Farrer R.A."/>
            <person name="James T."/>
            <person name="Longcore J."/>
            <person name="Birren B."/>
        </authorList>
    </citation>
    <scope>NUCLEOTIDE SEQUENCE [LARGE SCALE GENOMIC DNA]</scope>
    <source>
        <strain evidence="2 3">JEL423</strain>
    </source>
</reference>
<evidence type="ECO:0000256" key="1">
    <source>
        <dbReference type="SAM" id="MobiDB-lite"/>
    </source>
</evidence>
<dbReference type="AlphaFoldDB" id="A0A177WWN2"/>
<feature type="compositionally biased region" description="Basic residues" evidence="1">
    <location>
        <begin position="15"/>
        <end position="26"/>
    </location>
</feature>
<evidence type="ECO:0000313" key="2">
    <source>
        <dbReference type="EMBL" id="OAJ44055.1"/>
    </source>
</evidence>
<name>A0A177WWN2_BATDL</name>
<reference evidence="2 3" key="1">
    <citation type="submission" date="2006-10" db="EMBL/GenBank/DDBJ databases">
        <title>The Genome Sequence of Batrachochytrium dendrobatidis JEL423.</title>
        <authorList>
            <consortium name="The Broad Institute Genome Sequencing Platform"/>
            <person name="Birren B."/>
            <person name="Lander E."/>
            <person name="Galagan J."/>
            <person name="Cuomo C."/>
            <person name="Devon K."/>
            <person name="Jaffe D."/>
            <person name="Butler J."/>
            <person name="Alvarez P."/>
            <person name="Gnerre S."/>
            <person name="Grabherr M."/>
            <person name="Kleber M."/>
            <person name="Mauceli E."/>
            <person name="Brockman W."/>
            <person name="Young S."/>
            <person name="LaButti K."/>
            <person name="Sykes S."/>
            <person name="DeCaprio D."/>
            <person name="Crawford M."/>
            <person name="Koehrsen M."/>
            <person name="Engels R."/>
            <person name="Montgomery P."/>
            <person name="Pearson M."/>
            <person name="Howarth C."/>
            <person name="Larson L."/>
            <person name="White J."/>
            <person name="O'Leary S."/>
            <person name="Kodira C."/>
            <person name="Zeng Q."/>
            <person name="Yandava C."/>
            <person name="Alvarado L."/>
            <person name="Longcore J."/>
            <person name="James T."/>
        </authorList>
    </citation>
    <scope>NUCLEOTIDE SEQUENCE [LARGE SCALE GENOMIC DNA]</scope>
    <source>
        <strain evidence="2 3">JEL423</strain>
    </source>
</reference>
<feature type="region of interest" description="Disordered" evidence="1">
    <location>
        <begin position="1"/>
        <end position="27"/>
    </location>
</feature>
<accession>A0A177WWN2</accession>
<dbReference type="EMBL" id="DS022311">
    <property type="protein sequence ID" value="OAJ44055.1"/>
    <property type="molecule type" value="Genomic_DNA"/>
</dbReference>
<dbReference type="Pfam" id="PF14825">
    <property type="entry name" value="CFAP77"/>
    <property type="match status" value="1"/>
</dbReference>